<accession>A0A8S5PBV5</accession>
<protein>
    <submittedName>
        <fullName evidence="2">Metallophosphatase domain protein</fullName>
    </submittedName>
</protein>
<dbReference type="Gene3D" id="3.60.21.10">
    <property type="match status" value="1"/>
</dbReference>
<evidence type="ECO:0000313" key="2">
    <source>
        <dbReference type="EMBL" id="DAE04093.1"/>
    </source>
</evidence>
<sequence length="264" mass="30479">MTKFDVVSDLHFDHFVESGEAGTEFLESVFLKPTAPNLLVAGDIGNWYSEHALFYTDYFFNLVRHKYQNVVCVLGNHDYYLFGLDKESSPVAKYRERYSDYKNVHFLSLSDAPSTVKIEDTTVIGGTLWSDLDPTYELDIVRRLNDFWYVHGLTAKDYRDRFTKELLELDRLLEIHKDEEVVVLTHHAPTFATTPMFSDSPLQSAFCTDLTRMFLSRSNIKAWVFGHTHVKAELEIGGVKLVENSFGYYGQESLDYKPKLLTIE</sequence>
<dbReference type="PANTHER" id="PTHR37844">
    <property type="entry name" value="SER/THR PROTEIN PHOSPHATASE SUPERFAMILY (AFU_ORTHOLOGUE AFUA_1G14840)"/>
    <property type="match status" value="1"/>
</dbReference>
<dbReference type="PANTHER" id="PTHR37844:SF2">
    <property type="entry name" value="SER_THR PROTEIN PHOSPHATASE SUPERFAMILY (AFU_ORTHOLOGUE AFUA_1G14840)"/>
    <property type="match status" value="1"/>
</dbReference>
<proteinExistence type="predicted"/>
<feature type="domain" description="Calcineurin-like phosphoesterase" evidence="1">
    <location>
        <begin position="3"/>
        <end position="230"/>
    </location>
</feature>
<dbReference type="InterPro" id="IPR029052">
    <property type="entry name" value="Metallo-depent_PP-like"/>
</dbReference>
<evidence type="ECO:0000259" key="1">
    <source>
        <dbReference type="Pfam" id="PF00149"/>
    </source>
</evidence>
<reference evidence="2" key="1">
    <citation type="journal article" date="2021" name="Proc. Natl. Acad. Sci. U.S.A.">
        <title>A Catalog of Tens of Thousands of Viruses from Human Metagenomes Reveals Hidden Associations with Chronic Diseases.</title>
        <authorList>
            <person name="Tisza M.J."/>
            <person name="Buck C.B."/>
        </authorList>
    </citation>
    <scope>NUCLEOTIDE SEQUENCE</scope>
    <source>
        <strain evidence="2">CtmpG14</strain>
    </source>
</reference>
<dbReference type="GO" id="GO:0016787">
    <property type="term" value="F:hydrolase activity"/>
    <property type="evidence" value="ECO:0007669"/>
    <property type="project" value="InterPro"/>
</dbReference>
<dbReference type="Pfam" id="PF00149">
    <property type="entry name" value="Metallophos"/>
    <property type="match status" value="1"/>
</dbReference>
<organism evidence="2">
    <name type="scientific">Siphoviridae sp. ctmpG14</name>
    <dbReference type="NCBI Taxonomy" id="2825654"/>
    <lineage>
        <taxon>Viruses</taxon>
        <taxon>Duplodnaviria</taxon>
        <taxon>Heunggongvirae</taxon>
        <taxon>Uroviricota</taxon>
        <taxon>Caudoviricetes</taxon>
    </lineage>
</organism>
<dbReference type="InterPro" id="IPR004843">
    <property type="entry name" value="Calcineurin-like_PHP"/>
</dbReference>
<dbReference type="EMBL" id="BK015384">
    <property type="protein sequence ID" value="DAE04093.1"/>
    <property type="molecule type" value="Genomic_DNA"/>
</dbReference>
<dbReference type="SUPFAM" id="SSF56300">
    <property type="entry name" value="Metallo-dependent phosphatases"/>
    <property type="match status" value="1"/>
</dbReference>
<name>A0A8S5PBV5_9CAUD</name>